<organism evidence="1 2">
    <name type="scientific">Yaniella flava</name>
    <dbReference type="NCBI Taxonomy" id="287930"/>
    <lineage>
        <taxon>Bacteria</taxon>
        <taxon>Bacillati</taxon>
        <taxon>Actinomycetota</taxon>
        <taxon>Actinomycetes</taxon>
        <taxon>Micrococcales</taxon>
        <taxon>Micrococcaceae</taxon>
        <taxon>Yaniella</taxon>
    </lineage>
</organism>
<dbReference type="EMBL" id="BAAAMN010000020">
    <property type="protein sequence ID" value="GAA2033693.1"/>
    <property type="molecule type" value="Genomic_DNA"/>
</dbReference>
<protein>
    <submittedName>
        <fullName evidence="1">Uncharacterized protein</fullName>
    </submittedName>
</protein>
<keyword evidence="2" id="KW-1185">Reference proteome</keyword>
<accession>A0ABP5FTA8</accession>
<evidence type="ECO:0000313" key="2">
    <source>
        <dbReference type="Proteomes" id="UP001501461"/>
    </source>
</evidence>
<comment type="caution">
    <text evidence="1">The sequence shown here is derived from an EMBL/GenBank/DDBJ whole genome shotgun (WGS) entry which is preliminary data.</text>
</comment>
<sequence length="113" mass="12339">MSEREDHARNELLQLAAQLMGVTTSDGRNVVEFMVGQFPWMLALTPDDQEDSVREVLNAARANFSTGQPHLALSTLTSWRETAEAVAASLGELPVEWIDDDAVSECPSGADYS</sequence>
<evidence type="ECO:0000313" key="1">
    <source>
        <dbReference type="EMBL" id="GAA2033693.1"/>
    </source>
</evidence>
<proteinExistence type="predicted"/>
<name>A0ABP5FTA8_9MICC</name>
<dbReference type="Proteomes" id="UP001501461">
    <property type="component" value="Unassembled WGS sequence"/>
</dbReference>
<reference evidence="2" key="1">
    <citation type="journal article" date="2019" name="Int. J. Syst. Evol. Microbiol.">
        <title>The Global Catalogue of Microorganisms (GCM) 10K type strain sequencing project: providing services to taxonomists for standard genome sequencing and annotation.</title>
        <authorList>
            <consortium name="The Broad Institute Genomics Platform"/>
            <consortium name="The Broad Institute Genome Sequencing Center for Infectious Disease"/>
            <person name="Wu L."/>
            <person name="Ma J."/>
        </authorList>
    </citation>
    <scope>NUCLEOTIDE SEQUENCE [LARGE SCALE GENOMIC DNA]</scope>
    <source>
        <strain evidence="2">JCM 13595</strain>
    </source>
</reference>
<gene>
    <name evidence="1" type="ORF">GCM10009720_12750</name>
</gene>